<organism evidence="3">
    <name type="scientific">marine metagenome</name>
    <dbReference type="NCBI Taxonomy" id="408172"/>
    <lineage>
        <taxon>unclassified sequences</taxon>
        <taxon>metagenomes</taxon>
        <taxon>ecological metagenomes</taxon>
    </lineage>
</organism>
<dbReference type="InterPro" id="IPR028082">
    <property type="entry name" value="Peripla_BP_I"/>
</dbReference>
<dbReference type="AlphaFoldDB" id="A0A382YSK6"/>
<dbReference type="PANTHER" id="PTHR30483">
    <property type="entry name" value="LEUCINE-SPECIFIC-BINDING PROTEIN"/>
    <property type="match status" value="1"/>
</dbReference>
<gene>
    <name evidence="3" type="ORF">METZ01_LOCUS438904</name>
</gene>
<dbReference type="InterPro" id="IPR051010">
    <property type="entry name" value="BCAA_transport"/>
</dbReference>
<dbReference type="EMBL" id="UINC01178080">
    <property type="protein sequence ID" value="SVD86050.1"/>
    <property type="molecule type" value="Genomic_DNA"/>
</dbReference>
<keyword evidence="1" id="KW-0732">Signal</keyword>
<reference evidence="3" key="1">
    <citation type="submission" date="2018-05" db="EMBL/GenBank/DDBJ databases">
        <authorList>
            <person name="Lanie J.A."/>
            <person name="Ng W.-L."/>
            <person name="Kazmierczak K.M."/>
            <person name="Andrzejewski T.M."/>
            <person name="Davidsen T.M."/>
            <person name="Wayne K.J."/>
            <person name="Tettelin H."/>
            <person name="Glass J.I."/>
            <person name="Rusch D."/>
            <person name="Podicherti R."/>
            <person name="Tsui H.-C.T."/>
            <person name="Winkler M.E."/>
        </authorList>
    </citation>
    <scope>NUCLEOTIDE SEQUENCE</scope>
</reference>
<dbReference type="SUPFAM" id="SSF53822">
    <property type="entry name" value="Periplasmic binding protein-like I"/>
    <property type="match status" value="1"/>
</dbReference>
<protein>
    <recommendedName>
        <fullName evidence="2">Leucine-binding protein domain-containing protein</fullName>
    </recommendedName>
</protein>
<evidence type="ECO:0000313" key="3">
    <source>
        <dbReference type="EMBL" id="SVD86050.1"/>
    </source>
</evidence>
<name>A0A382YSK6_9ZZZZ</name>
<sequence length="252" mass="27700">MFEFINDFNSKGGNLKTIGIIHEDTLWGTDSGSTQERMAGEQGFEVVEKISYQAKTTSLSSEVQRLKAKNPDVLLPSSYTADAYLFLNTAQELDYNPQLLVAQNAGYTDPKFIETMGSKAEGVITRSPFNTDLATTIPLIGKINELFKTHSGGRDLSDVPARAFTGFMALAQAINNAGSTDSEKIRQALVDLDIDSSSLIVPYRGVKFGPDGQNEKTRGILMQVQNGKYCTVYPFELAACELKYPMPTWAEK</sequence>
<dbReference type="Gene3D" id="3.40.50.2300">
    <property type="match status" value="2"/>
</dbReference>
<evidence type="ECO:0000256" key="1">
    <source>
        <dbReference type="ARBA" id="ARBA00022729"/>
    </source>
</evidence>
<dbReference type="Pfam" id="PF13458">
    <property type="entry name" value="Peripla_BP_6"/>
    <property type="match status" value="1"/>
</dbReference>
<evidence type="ECO:0000259" key="2">
    <source>
        <dbReference type="Pfam" id="PF13458"/>
    </source>
</evidence>
<accession>A0A382YSK6</accession>
<dbReference type="InterPro" id="IPR028081">
    <property type="entry name" value="Leu-bd"/>
</dbReference>
<feature type="domain" description="Leucine-binding protein" evidence="2">
    <location>
        <begin position="15"/>
        <end position="227"/>
    </location>
</feature>
<dbReference type="PANTHER" id="PTHR30483:SF37">
    <property type="entry name" value="ABC TRANSPORTER SUBSTRATE-BINDING PROTEIN"/>
    <property type="match status" value="1"/>
</dbReference>
<proteinExistence type="predicted"/>